<keyword evidence="4" id="KW-0347">Helicase</keyword>
<dbReference type="AlphaFoldDB" id="A0A1A9HX59"/>
<organism evidence="4 5">
    <name type="scientific">Niabella ginsenosidivorans</name>
    <dbReference type="NCBI Taxonomy" id="1176587"/>
    <lineage>
        <taxon>Bacteria</taxon>
        <taxon>Pseudomonadati</taxon>
        <taxon>Bacteroidota</taxon>
        <taxon>Chitinophagia</taxon>
        <taxon>Chitinophagales</taxon>
        <taxon>Chitinophagaceae</taxon>
        <taxon>Niabella</taxon>
    </lineage>
</organism>
<dbReference type="InterPro" id="IPR001650">
    <property type="entry name" value="Helicase_C-like"/>
</dbReference>
<dbReference type="SUPFAM" id="SSF52540">
    <property type="entry name" value="P-loop containing nucleoside triphosphate hydrolases"/>
    <property type="match status" value="2"/>
</dbReference>
<feature type="domain" description="Helicase C-terminal" evidence="3">
    <location>
        <begin position="776"/>
        <end position="934"/>
    </location>
</feature>
<dbReference type="CDD" id="cd18793">
    <property type="entry name" value="SF2_C_SNF"/>
    <property type="match status" value="1"/>
</dbReference>
<sequence>MATQRITALLINPQKANEKTDLLKILTVNKNGSIPLYETTGITGKSLNDSFKGIPKEAAKLAAAFGEAAVFKTVAALKGYFDRQQLSLPYRTFLQQELIKYHHDCFRQLKPWFQFFKWYHSRKGANDRWVTAPCQLHKIPPHLKFEVTGSDGAYNIVTIIEIDGIDYPATRFVQDHFFLEKEQHYYLLSLSDYRTLQWLQHLPPDQPFEEILQRLEERYTVIHSTAVERKLITTVPVPGVLLSELNETFLMLTPQWNYDGYVIDGPWQEQTELQQKGQTIIISRDKDRENELKTLLETLHPRFREQRNGYYYLSFAEAQKRQWFSKVYHRLLISDIELKGMDLLKHFRYSPHLPATELEKTAEDGHTCTYYFTLRFGSENVSLPELQKILWAGQTCVVLKDGSLGLLSEDWRSRYAMLVKHAKVHKQQLIVTRWIQLSLQEAGTQVLHGTTTQLSGWWQSWQRWQNDGSLYAIPAGITVQPRPYQQKGYEWMRLMAEAGAGGCLADDMGLGKTLQAICFLTAMTELHPGAQSLVICPASLVYNWEQELKKCAPGLTVSVYHGTRRSDSAIGNPEIQVLITSYGTLRSDIEQMSAVPYLVTFIDESHNIKNPAAKITRAVENIRSKYCFALSGTPVVNNTLDLYSQINTVLPGFLGSREFFKREYADPIDRYGDESKKQSLQQLIAPFILRRTKEQVAADLPSKTEITLWCEMGSAQRLVYETIREQIRSNLFLEIKAKGVAQSRLNVLQGILKLRQICNAPVLVPDAEPPCTDSIKTDTLFTELEQLLPHHKVLVFSQFTGMLNLVAASCDRNKIAYYHFDGQTPAARRMEMVNAFQQEGNTTHLFLISLKAGNAGITLTAADYVFLLDPWWNQAVQQQAIDRTHRIGQTKKVFAYKMICKDTIEEKILQLQERKQKLATDLVASDEGFIKNLEQEDVEWLFG</sequence>
<evidence type="ECO:0000313" key="4">
    <source>
        <dbReference type="EMBL" id="ANH79966.1"/>
    </source>
</evidence>
<dbReference type="InterPro" id="IPR000330">
    <property type="entry name" value="SNF2_N"/>
</dbReference>
<protein>
    <submittedName>
        <fullName evidence="4">Helicase SNF2</fullName>
    </submittedName>
</protein>
<name>A0A1A9HX59_9BACT</name>
<evidence type="ECO:0000259" key="3">
    <source>
        <dbReference type="PROSITE" id="PS51194"/>
    </source>
</evidence>
<dbReference type="Pfam" id="PF00271">
    <property type="entry name" value="Helicase_C"/>
    <property type="match status" value="1"/>
</dbReference>
<dbReference type="InterPro" id="IPR038718">
    <property type="entry name" value="SNF2-like_sf"/>
</dbReference>
<dbReference type="GO" id="GO:0005524">
    <property type="term" value="F:ATP binding"/>
    <property type="evidence" value="ECO:0007669"/>
    <property type="project" value="InterPro"/>
</dbReference>
<accession>A0A1A9HX59</accession>
<proteinExistence type="predicted"/>
<dbReference type="PANTHER" id="PTHR10799">
    <property type="entry name" value="SNF2/RAD54 HELICASE FAMILY"/>
    <property type="match status" value="1"/>
</dbReference>
<keyword evidence="1" id="KW-0378">Hydrolase</keyword>
<dbReference type="SMART" id="SM00490">
    <property type="entry name" value="HELICc"/>
    <property type="match status" value="1"/>
</dbReference>
<keyword evidence="5" id="KW-1185">Reference proteome</keyword>
<dbReference type="KEGG" id="nia:A8C56_02325"/>
<reference evidence="4 5" key="1">
    <citation type="submission" date="2016-05" db="EMBL/GenBank/DDBJ databases">
        <title>Niabella ginsenosidivorans BS26 whole genome sequencing.</title>
        <authorList>
            <person name="Im W.T."/>
            <person name="Siddiqi M.Z."/>
        </authorList>
    </citation>
    <scope>NUCLEOTIDE SEQUENCE [LARGE SCALE GENOMIC DNA]</scope>
    <source>
        <strain evidence="4 5">BS26</strain>
    </source>
</reference>
<dbReference type="STRING" id="1176587.A8C56_02325"/>
<dbReference type="GO" id="GO:0004386">
    <property type="term" value="F:helicase activity"/>
    <property type="evidence" value="ECO:0007669"/>
    <property type="project" value="UniProtKB-KW"/>
</dbReference>
<dbReference type="Pfam" id="PF00176">
    <property type="entry name" value="SNF2-rel_dom"/>
    <property type="match status" value="1"/>
</dbReference>
<dbReference type="Proteomes" id="UP000077667">
    <property type="component" value="Chromosome"/>
</dbReference>
<keyword evidence="4" id="KW-0547">Nucleotide-binding</keyword>
<dbReference type="EMBL" id="CP015772">
    <property type="protein sequence ID" value="ANH79966.1"/>
    <property type="molecule type" value="Genomic_DNA"/>
</dbReference>
<evidence type="ECO:0000313" key="5">
    <source>
        <dbReference type="Proteomes" id="UP000077667"/>
    </source>
</evidence>
<dbReference type="GO" id="GO:0016787">
    <property type="term" value="F:hydrolase activity"/>
    <property type="evidence" value="ECO:0007669"/>
    <property type="project" value="UniProtKB-KW"/>
</dbReference>
<evidence type="ECO:0000259" key="2">
    <source>
        <dbReference type="PROSITE" id="PS51192"/>
    </source>
</evidence>
<dbReference type="PROSITE" id="PS51194">
    <property type="entry name" value="HELICASE_CTER"/>
    <property type="match status" value="1"/>
</dbReference>
<dbReference type="SMART" id="SM00487">
    <property type="entry name" value="DEXDc"/>
    <property type="match status" value="1"/>
</dbReference>
<feature type="domain" description="Helicase ATP-binding" evidence="2">
    <location>
        <begin position="493"/>
        <end position="652"/>
    </location>
</feature>
<gene>
    <name evidence="4" type="ORF">A8C56_02325</name>
</gene>
<dbReference type="InterPro" id="IPR027417">
    <property type="entry name" value="P-loop_NTPase"/>
</dbReference>
<dbReference type="InterPro" id="IPR014001">
    <property type="entry name" value="Helicase_ATP-bd"/>
</dbReference>
<keyword evidence="4" id="KW-0067">ATP-binding</keyword>
<dbReference type="OrthoDB" id="9760715at2"/>
<dbReference type="Gene3D" id="3.40.50.10810">
    <property type="entry name" value="Tandem AAA-ATPase domain"/>
    <property type="match status" value="1"/>
</dbReference>
<dbReference type="PROSITE" id="PS51192">
    <property type="entry name" value="HELICASE_ATP_BIND_1"/>
    <property type="match status" value="1"/>
</dbReference>
<dbReference type="Gene3D" id="3.40.50.300">
    <property type="entry name" value="P-loop containing nucleotide triphosphate hydrolases"/>
    <property type="match status" value="1"/>
</dbReference>
<dbReference type="RefSeq" id="WP_067751505.1">
    <property type="nucleotide sequence ID" value="NZ_CP015772.1"/>
</dbReference>
<evidence type="ECO:0000256" key="1">
    <source>
        <dbReference type="ARBA" id="ARBA00022801"/>
    </source>
</evidence>
<dbReference type="InterPro" id="IPR049730">
    <property type="entry name" value="SNF2/RAD54-like_C"/>
</dbReference>